<comment type="caution">
    <text evidence="1">The sequence shown here is derived from an EMBL/GenBank/DDBJ whole genome shotgun (WGS) entry which is preliminary data.</text>
</comment>
<gene>
    <name evidence="1" type="ORF">OXD698_LOCUS46770</name>
</gene>
<feature type="non-terminal residue" evidence="1">
    <location>
        <position position="57"/>
    </location>
</feature>
<reference evidence="1" key="1">
    <citation type="submission" date="2021-02" db="EMBL/GenBank/DDBJ databases">
        <authorList>
            <person name="Nowell W R."/>
        </authorList>
    </citation>
    <scope>NUCLEOTIDE SEQUENCE</scope>
</reference>
<sequence>MKQVITAPTKFNTSATIARIHDSPMTAFRILITSSAIPIPRRTAIIPLIKLAVARIL</sequence>
<dbReference type="Proteomes" id="UP000663844">
    <property type="component" value="Unassembled WGS sequence"/>
</dbReference>
<dbReference type="AlphaFoldDB" id="A0A820IPK0"/>
<proteinExistence type="predicted"/>
<evidence type="ECO:0000313" key="1">
    <source>
        <dbReference type="EMBL" id="CAF4313528.1"/>
    </source>
</evidence>
<accession>A0A820IPK0</accession>
<organism evidence="1 2">
    <name type="scientific">Adineta steineri</name>
    <dbReference type="NCBI Taxonomy" id="433720"/>
    <lineage>
        <taxon>Eukaryota</taxon>
        <taxon>Metazoa</taxon>
        <taxon>Spiralia</taxon>
        <taxon>Gnathifera</taxon>
        <taxon>Rotifera</taxon>
        <taxon>Eurotatoria</taxon>
        <taxon>Bdelloidea</taxon>
        <taxon>Adinetida</taxon>
        <taxon>Adinetidae</taxon>
        <taxon>Adineta</taxon>
    </lineage>
</organism>
<name>A0A820IPK0_9BILA</name>
<feature type="non-terminal residue" evidence="1">
    <location>
        <position position="1"/>
    </location>
</feature>
<dbReference type="EMBL" id="CAJOAZ010017273">
    <property type="protein sequence ID" value="CAF4313528.1"/>
    <property type="molecule type" value="Genomic_DNA"/>
</dbReference>
<evidence type="ECO:0000313" key="2">
    <source>
        <dbReference type="Proteomes" id="UP000663844"/>
    </source>
</evidence>
<protein>
    <submittedName>
        <fullName evidence="1">Uncharacterized protein</fullName>
    </submittedName>
</protein>